<dbReference type="InterPro" id="IPR044857">
    <property type="entry name" value="T7SS_EccB_R1"/>
</dbReference>
<organism evidence="2 3">
    <name type="scientific">Corynebacterium durum F0235</name>
    <dbReference type="NCBI Taxonomy" id="1035195"/>
    <lineage>
        <taxon>Bacteria</taxon>
        <taxon>Bacillati</taxon>
        <taxon>Actinomycetota</taxon>
        <taxon>Actinomycetes</taxon>
        <taxon>Mycobacteriales</taxon>
        <taxon>Corynebacteriaceae</taxon>
        <taxon>Corynebacterium</taxon>
    </lineage>
</organism>
<keyword evidence="1" id="KW-1133">Transmembrane helix</keyword>
<dbReference type="NCBIfam" id="TIGR03919">
    <property type="entry name" value="T7SS_EccB"/>
    <property type="match status" value="1"/>
</dbReference>
<dbReference type="Pfam" id="PF05108">
    <property type="entry name" value="T7SS_ESX1_EccB"/>
    <property type="match status" value="2"/>
</dbReference>
<dbReference type="STRING" id="1035195.HMPREF9997_02854"/>
<reference evidence="2 3" key="1">
    <citation type="submission" date="2012-05" db="EMBL/GenBank/DDBJ databases">
        <authorList>
            <person name="Weinstock G."/>
            <person name="Sodergren E."/>
            <person name="Lobos E.A."/>
            <person name="Fulton L."/>
            <person name="Fulton R."/>
            <person name="Courtney L."/>
            <person name="Fronick C."/>
            <person name="O'Laughlin M."/>
            <person name="Godfrey J."/>
            <person name="Wilson R.M."/>
            <person name="Miner T."/>
            <person name="Farmer C."/>
            <person name="Delehaunty K."/>
            <person name="Cordes M."/>
            <person name="Minx P."/>
            <person name="Tomlinson C."/>
            <person name="Chen J."/>
            <person name="Wollam A."/>
            <person name="Pepin K.H."/>
            <person name="Bhonagiri V."/>
            <person name="Zhang X."/>
            <person name="Suruliraj S."/>
            <person name="Warren W."/>
            <person name="Mitreva M."/>
            <person name="Mardis E.R."/>
            <person name="Wilson R.K."/>
        </authorList>
    </citation>
    <scope>NUCLEOTIDE SEQUENCE [LARGE SCALE GENOMIC DNA]</scope>
    <source>
        <strain evidence="2 3">F0235</strain>
    </source>
</reference>
<dbReference type="GO" id="GO:0005576">
    <property type="term" value="C:extracellular region"/>
    <property type="evidence" value="ECO:0007669"/>
    <property type="project" value="TreeGrafter"/>
</dbReference>
<evidence type="ECO:0000313" key="3">
    <source>
        <dbReference type="Proteomes" id="UP000010445"/>
    </source>
</evidence>
<comment type="caution">
    <text evidence="2">The sequence shown here is derived from an EMBL/GenBank/DDBJ whole genome shotgun (WGS) entry which is preliminary data.</text>
</comment>
<dbReference type="AlphaFoldDB" id="L1M8E7"/>
<dbReference type="PATRIC" id="fig|1035195.3.peg.2560"/>
<dbReference type="PANTHER" id="PTHR40765:SF2">
    <property type="entry name" value="ESX-2 SECRETION SYSTEM ATPASE ECCB2"/>
    <property type="match status" value="1"/>
</dbReference>
<dbReference type="InterPro" id="IPR007795">
    <property type="entry name" value="T7SS_EccB"/>
</dbReference>
<proteinExistence type="predicted"/>
<feature type="transmembrane region" description="Helical" evidence="1">
    <location>
        <begin position="45"/>
        <end position="66"/>
    </location>
</feature>
<dbReference type="EMBL" id="AMEM01000044">
    <property type="protein sequence ID" value="EKX87528.1"/>
    <property type="molecule type" value="Genomic_DNA"/>
</dbReference>
<dbReference type="PANTHER" id="PTHR40765">
    <property type="entry name" value="ESX-2 SECRETION SYSTEM ATPASE ECCB2"/>
    <property type="match status" value="1"/>
</dbReference>
<dbReference type="Gene3D" id="3.30.2390.20">
    <property type="entry name" value="Type VII secretion system EccB, repeat 1 domain"/>
    <property type="match status" value="1"/>
</dbReference>
<dbReference type="Proteomes" id="UP000010445">
    <property type="component" value="Unassembled WGS sequence"/>
</dbReference>
<keyword evidence="3" id="KW-1185">Reference proteome</keyword>
<keyword evidence="1" id="KW-0812">Transmembrane</keyword>
<dbReference type="RefSeq" id="WP_006062657.1">
    <property type="nucleotide sequence ID" value="NZ_KB290826.1"/>
</dbReference>
<accession>L1M8E7</accession>
<sequence length="427" mass="45364">MANILLPTSKAQVSGYKFLMRRAQHGVVLGDIRMIHDPLARRHRALYAGAAMATVLGLGAGAMAVMNPAINPGEAPIVASESGALYVRIDATLHPVTNLASARLITGEATQPVRASDAVLATIPRGVPVGIPDAPGMIAPEPPGDTHWSACHHEAGVLGALPHVSVQVGHPAEHLRDNEALVAEVAGHFYLVTSKGRAQLPAENTPEGRVIRRRLGITPDVFVWRPPRELLNVIAEQPPLHIPNNVREVLVSDGGAWVRYENGIQPITSFQHDILRDANIKEARVNAGILAEHPDAPPAPITLPTEPLTLIHLRPESRVCATDADGVVSVDAEDLVDDAHSTQPRRGVALSGDSLARTYVGPGTGLGVDSGHGYFVVSDTGMTHRVASHEELEALGVRTPATAPWSIIRLLPSGSQLAKKQAMLPTY</sequence>
<evidence type="ECO:0000313" key="2">
    <source>
        <dbReference type="EMBL" id="EKX87528.1"/>
    </source>
</evidence>
<dbReference type="HOGENOM" id="CLU_036302_3_1_11"/>
<gene>
    <name evidence="2" type="ORF">HMPREF9997_02854</name>
</gene>
<keyword evidence="1" id="KW-0472">Membrane</keyword>
<evidence type="ECO:0000256" key="1">
    <source>
        <dbReference type="SAM" id="Phobius"/>
    </source>
</evidence>
<name>L1M8E7_9CORY</name>
<dbReference type="eggNOG" id="COG3266">
    <property type="taxonomic scope" value="Bacteria"/>
</dbReference>
<dbReference type="OrthoDB" id="3847604at2"/>
<protein>
    <submittedName>
        <fullName evidence="2">Type VII secretion protein EccB</fullName>
    </submittedName>
</protein>